<gene>
    <name evidence="1" type="ORF">RSOLAG1IB_09383</name>
</gene>
<evidence type="ECO:0000313" key="1">
    <source>
        <dbReference type="EMBL" id="CEL60134.1"/>
    </source>
</evidence>
<reference evidence="1 2" key="1">
    <citation type="submission" date="2014-11" db="EMBL/GenBank/DDBJ databases">
        <authorList>
            <person name="Wibberg Daniel"/>
        </authorList>
    </citation>
    <scope>NUCLEOTIDE SEQUENCE [LARGE SCALE GENOMIC DNA]</scope>
    <source>
        <strain evidence="1">Rhizoctonia solani AG1-IB 7/3/14</strain>
    </source>
</reference>
<name>A0A0B7FTF0_THACB</name>
<dbReference type="AlphaFoldDB" id="A0A0B7FTF0"/>
<accession>A0A0B7FTF0</accession>
<dbReference type="EMBL" id="LN679142">
    <property type="protein sequence ID" value="CEL60134.1"/>
    <property type="molecule type" value="Genomic_DNA"/>
</dbReference>
<protein>
    <submittedName>
        <fullName evidence="1">Uncharacterized protein</fullName>
    </submittedName>
</protein>
<evidence type="ECO:0000313" key="2">
    <source>
        <dbReference type="Proteomes" id="UP000059188"/>
    </source>
</evidence>
<sequence length="67" mass="7421">MWGHDVPKTDGKLWGDSPLSEGISCELPSRSGLWARGLVYLLSLAHHLQLQTVWDIPQGIIEIGLDI</sequence>
<organism evidence="1 2">
    <name type="scientific">Thanatephorus cucumeris (strain AG1-IB / isolate 7/3/14)</name>
    <name type="common">Lettuce bottom rot fungus</name>
    <name type="synonym">Rhizoctonia solani</name>
    <dbReference type="NCBI Taxonomy" id="1108050"/>
    <lineage>
        <taxon>Eukaryota</taxon>
        <taxon>Fungi</taxon>
        <taxon>Dikarya</taxon>
        <taxon>Basidiomycota</taxon>
        <taxon>Agaricomycotina</taxon>
        <taxon>Agaricomycetes</taxon>
        <taxon>Cantharellales</taxon>
        <taxon>Ceratobasidiaceae</taxon>
        <taxon>Rhizoctonia</taxon>
        <taxon>Rhizoctonia solani AG-1</taxon>
    </lineage>
</organism>
<proteinExistence type="predicted"/>
<dbReference type="Proteomes" id="UP000059188">
    <property type="component" value="Unassembled WGS sequence"/>
</dbReference>
<keyword evidence="2" id="KW-1185">Reference proteome</keyword>